<dbReference type="InterPro" id="IPR013320">
    <property type="entry name" value="ConA-like_dom_sf"/>
</dbReference>
<dbReference type="GO" id="GO:0006888">
    <property type="term" value="P:endoplasmic reticulum to Golgi vesicle-mediated transport"/>
    <property type="evidence" value="ECO:0007669"/>
    <property type="project" value="TreeGrafter"/>
</dbReference>
<keyword evidence="6 12" id="KW-1133">Transmembrane helix</keyword>
<dbReference type="Pfam" id="PF03388">
    <property type="entry name" value="Lectin_leg-like"/>
    <property type="match status" value="1"/>
</dbReference>
<evidence type="ECO:0000256" key="3">
    <source>
        <dbReference type="ARBA" id="ARBA00022723"/>
    </source>
</evidence>
<organism evidence="15">
    <name type="scientific">Callorhinchus milii</name>
    <name type="common">Ghost shark</name>
    <dbReference type="NCBI Taxonomy" id="7868"/>
    <lineage>
        <taxon>Eukaryota</taxon>
        <taxon>Metazoa</taxon>
        <taxon>Chordata</taxon>
        <taxon>Craniata</taxon>
        <taxon>Vertebrata</taxon>
        <taxon>Chondrichthyes</taxon>
        <taxon>Holocephali</taxon>
        <taxon>Chimaeriformes</taxon>
        <taxon>Callorhinchidae</taxon>
        <taxon>Callorhinchus</taxon>
    </lineage>
</organism>
<accession>V9L380</accession>
<dbReference type="GO" id="GO:0005793">
    <property type="term" value="C:endoplasmic reticulum-Golgi intermediate compartment"/>
    <property type="evidence" value="ECO:0007669"/>
    <property type="project" value="TreeGrafter"/>
</dbReference>
<sequence length="340" mass="37968">MALAKAALRGLGLGSGPRALLRLLSLLLAVQGDRGTEEYLKREYSLTKPYQGLGASSSGSHWELLGNAMVTTQFVRLTPDLQSRQGAIWNRIPCALRDWELQVHFKIHGQGKKNLNGDGLGIWYTRDRMQAGPVFGSADQFSGLGVFVDTYPNEEKQHERIFPYLSAMVGNGSISYDHTRDGRPNEIGGCSAHVRNLNHDTFIVIRYLRRRLTVMIDIDGKNEWRDCIDVPGVRLPLRYYFGASSATGDLTDNHDIVSLKLYQLMEEGEHLPGEGDGEEEEVLTPSVDNFDPHEDALPEPMSGLALFAVMLMCLVGAVIAVVIGIISYQKWQEQSRKRFY</sequence>
<keyword evidence="7" id="KW-0333">Golgi apparatus</keyword>
<keyword evidence="4 13" id="KW-0732">Signal</keyword>
<keyword evidence="5" id="KW-0430">Lectin</keyword>
<evidence type="ECO:0000256" key="8">
    <source>
        <dbReference type="ARBA" id="ARBA00023136"/>
    </source>
</evidence>
<reference evidence="15" key="1">
    <citation type="journal article" date="2014" name="Nature">
        <title>Elephant shark genome provides unique insights into gnathostome evolution.</title>
        <authorList>
            <consortium name="International Elephant Shark Genome Sequencing Consortium"/>
            <person name="Venkatesh B."/>
            <person name="Lee A.P."/>
            <person name="Ravi V."/>
            <person name="Maurya A.K."/>
            <person name="Lian M.M."/>
            <person name="Swann J.B."/>
            <person name="Ohta Y."/>
            <person name="Flajnik M.F."/>
            <person name="Sutoh Y."/>
            <person name="Kasahara M."/>
            <person name="Hoon S."/>
            <person name="Gangu V."/>
            <person name="Roy S.W."/>
            <person name="Irimia M."/>
            <person name="Korzh V."/>
            <person name="Kondrychyn I."/>
            <person name="Lim Z.W."/>
            <person name="Tay B.H."/>
            <person name="Tohari S."/>
            <person name="Kong K.W."/>
            <person name="Ho S."/>
            <person name="Lorente-Galdos B."/>
            <person name="Quilez J."/>
            <person name="Marques-Bonet T."/>
            <person name="Raney B.J."/>
            <person name="Ingham P.W."/>
            <person name="Tay A."/>
            <person name="Hillier L.W."/>
            <person name="Minx P."/>
            <person name="Boehm T."/>
            <person name="Wilson R.K."/>
            <person name="Brenner S."/>
            <person name="Warren W.C."/>
        </authorList>
    </citation>
    <scope>NUCLEOTIDE SEQUENCE</scope>
    <source>
        <tissue evidence="15">Testis</tissue>
    </source>
</reference>
<dbReference type="GO" id="GO:0000139">
    <property type="term" value="C:Golgi membrane"/>
    <property type="evidence" value="ECO:0007669"/>
    <property type="project" value="UniProtKB-SubCell"/>
</dbReference>
<evidence type="ECO:0000256" key="7">
    <source>
        <dbReference type="ARBA" id="ARBA00023034"/>
    </source>
</evidence>
<evidence type="ECO:0000256" key="6">
    <source>
        <dbReference type="ARBA" id="ARBA00022989"/>
    </source>
</evidence>
<dbReference type="PROSITE" id="PS51328">
    <property type="entry name" value="L_LECTIN_LIKE"/>
    <property type="match status" value="1"/>
</dbReference>
<dbReference type="FunFam" id="2.60.120.200:FF:000017">
    <property type="entry name" value="Vesicular integral-membrane protein VIP36"/>
    <property type="match status" value="1"/>
</dbReference>
<evidence type="ECO:0000256" key="4">
    <source>
        <dbReference type="ARBA" id="ARBA00022729"/>
    </source>
</evidence>
<evidence type="ECO:0000313" key="15">
    <source>
        <dbReference type="EMBL" id="AFP06250.1"/>
    </source>
</evidence>
<protein>
    <submittedName>
        <fullName evidence="15">Lectin, mannose-binding 2-like protein</fullName>
    </submittedName>
</protein>
<evidence type="ECO:0000256" key="11">
    <source>
        <dbReference type="ARBA" id="ARBA00046288"/>
    </source>
</evidence>
<comment type="subcellular location">
    <subcellularLocation>
        <location evidence="11">Endomembrane system</location>
        <topology evidence="11">Single-pass type I membrane protein</topology>
    </subcellularLocation>
    <subcellularLocation>
        <location evidence="1">Golgi apparatus membrane</location>
        <topology evidence="1">Single-pass membrane protein</topology>
    </subcellularLocation>
</comment>
<evidence type="ECO:0000256" key="12">
    <source>
        <dbReference type="SAM" id="Phobius"/>
    </source>
</evidence>
<dbReference type="InterPro" id="IPR051136">
    <property type="entry name" value="Intracellular_Lectin-GPT"/>
</dbReference>
<keyword evidence="3" id="KW-0479">Metal-binding</keyword>
<dbReference type="EMBL" id="JW873733">
    <property type="protein sequence ID" value="AFP06250.1"/>
    <property type="molecule type" value="mRNA"/>
</dbReference>
<proteinExistence type="evidence at transcript level"/>
<evidence type="ECO:0000256" key="9">
    <source>
        <dbReference type="ARBA" id="ARBA00023157"/>
    </source>
</evidence>
<evidence type="ECO:0000256" key="2">
    <source>
        <dbReference type="ARBA" id="ARBA00022692"/>
    </source>
</evidence>
<feature type="signal peptide" evidence="13">
    <location>
        <begin position="1"/>
        <end position="35"/>
    </location>
</feature>
<name>V9L380_CALMI</name>
<evidence type="ECO:0000256" key="13">
    <source>
        <dbReference type="SAM" id="SignalP"/>
    </source>
</evidence>
<keyword evidence="10" id="KW-0325">Glycoprotein</keyword>
<dbReference type="PANTHER" id="PTHR12223">
    <property type="entry name" value="VESICULAR MANNOSE-BINDING LECTIN"/>
    <property type="match status" value="1"/>
</dbReference>
<dbReference type="GO" id="GO:0005789">
    <property type="term" value="C:endoplasmic reticulum membrane"/>
    <property type="evidence" value="ECO:0007669"/>
    <property type="project" value="TreeGrafter"/>
</dbReference>
<dbReference type="GO" id="GO:0005537">
    <property type="term" value="F:D-mannose binding"/>
    <property type="evidence" value="ECO:0007669"/>
    <property type="project" value="TreeGrafter"/>
</dbReference>
<feature type="domain" description="L-type lectin-like" evidence="14">
    <location>
        <begin position="38"/>
        <end position="264"/>
    </location>
</feature>
<feature type="chain" id="PRO_5004778257" evidence="13">
    <location>
        <begin position="36"/>
        <end position="340"/>
    </location>
</feature>
<feature type="transmembrane region" description="Helical" evidence="12">
    <location>
        <begin position="304"/>
        <end position="328"/>
    </location>
</feature>
<evidence type="ECO:0000256" key="10">
    <source>
        <dbReference type="ARBA" id="ARBA00023180"/>
    </source>
</evidence>
<keyword evidence="2 12" id="KW-0812">Transmembrane</keyword>
<dbReference type="SUPFAM" id="SSF49899">
    <property type="entry name" value="Concanavalin A-like lectins/glucanases"/>
    <property type="match status" value="1"/>
</dbReference>
<keyword evidence="9" id="KW-1015">Disulfide bond</keyword>
<evidence type="ECO:0000259" key="14">
    <source>
        <dbReference type="PROSITE" id="PS51328"/>
    </source>
</evidence>
<dbReference type="InterPro" id="IPR005052">
    <property type="entry name" value="Lectin_leg"/>
</dbReference>
<dbReference type="AlphaFoldDB" id="V9L380"/>
<evidence type="ECO:0000256" key="1">
    <source>
        <dbReference type="ARBA" id="ARBA00004194"/>
    </source>
</evidence>
<evidence type="ECO:0000256" key="5">
    <source>
        <dbReference type="ARBA" id="ARBA00022734"/>
    </source>
</evidence>
<keyword evidence="8 12" id="KW-0472">Membrane</keyword>
<dbReference type="GO" id="GO:0030134">
    <property type="term" value="C:COPII-coated ER to Golgi transport vesicle"/>
    <property type="evidence" value="ECO:0007669"/>
    <property type="project" value="TreeGrafter"/>
</dbReference>
<dbReference type="PANTHER" id="PTHR12223:SF20">
    <property type="entry name" value="VIP36-LIKE PROTEIN"/>
    <property type="match status" value="1"/>
</dbReference>
<dbReference type="Gene3D" id="2.60.120.200">
    <property type="match status" value="1"/>
</dbReference>
<dbReference type="GO" id="GO:0046872">
    <property type="term" value="F:metal ion binding"/>
    <property type="evidence" value="ECO:0007669"/>
    <property type="project" value="UniProtKB-KW"/>
</dbReference>